<evidence type="ECO:0000313" key="2">
    <source>
        <dbReference type="Proteomes" id="UP000251558"/>
    </source>
</evidence>
<organism evidence="1 2">
    <name type="scientific">Mesorhizobium hawassense</name>
    <dbReference type="NCBI Taxonomy" id="1209954"/>
    <lineage>
        <taxon>Bacteria</taxon>
        <taxon>Pseudomonadati</taxon>
        <taxon>Pseudomonadota</taxon>
        <taxon>Alphaproteobacteria</taxon>
        <taxon>Hyphomicrobiales</taxon>
        <taxon>Phyllobacteriaceae</taxon>
        <taxon>Mesorhizobium</taxon>
    </lineage>
</organism>
<gene>
    <name evidence="1" type="ORF">DPM33_19445</name>
</gene>
<evidence type="ECO:0008006" key="3">
    <source>
        <dbReference type="Google" id="ProtNLM"/>
    </source>
</evidence>
<keyword evidence="2" id="KW-1185">Reference proteome</keyword>
<protein>
    <recommendedName>
        <fullName evidence="3">DUF680 domain-containing protein</fullName>
    </recommendedName>
</protein>
<accession>A0A330HKB1</accession>
<sequence>MVQAGEGMKLVIFGIAMVLAATGAAVAKEKKKVATAQAATSCSAAHPKASNKTTLKLDCKSTGTAVVPRPSNQAANFLDHRLGYDTDPWIRTGY</sequence>
<comment type="caution">
    <text evidence="1">The sequence shown here is derived from an EMBL/GenBank/DDBJ whole genome shotgun (WGS) entry which is preliminary data.</text>
</comment>
<dbReference type="EMBL" id="QMBP01000009">
    <property type="protein sequence ID" value="RAZ89136.1"/>
    <property type="molecule type" value="Genomic_DNA"/>
</dbReference>
<dbReference type="Proteomes" id="UP000251558">
    <property type="component" value="Unassembled WGS sequence"/>
</dbReference>
<reference evidence="2" key="1">
    <citation type="submission" date="2018-06" db="EMBL/GenBank/DDBJ databases">
        <authorList>
            <person name="Helene L.C."/>
            <person name="Dall'Agnol R."/>
            <person name="Delamuta J.R."/>
            <person name="Hungria M."/>
        </authorList>
    </citation>
    <scope>NUCLEOTIDE SEQUENCE [LARGE SCALE GENOMIC DNA]</scope>
    <source>
        <strain evidence="2">AC99b</strain>
    </source>
</reference>
<name>A0A330HKB1_9HYPH</name>
<dbReference type="AlphaFoldDB" id="A0A330HKB1"/>
<reference evidence="1 2" key="2">
    <citation type="submission" date="2018-07" db="EMBL/GenBank/DDBJ databases">
        <title>Diversity of Mesorhizobium strains in Brazil.</title>
        <authorList>
            <person name="Helene L.C.F."/>
            <person name="Dall'Agnol R."/>
            <person name="Delamuta J.R.M."/>
            <person name="Hungria M."/>
        </authorList>
    </citation>
    <scope>NUCLEOTIDE SEQUENCE [LARGE SCALE GENOMIC DNA]</scope>
    <source>
        <strain evidence="1 2">AC99b</strain>
    </source>
</reference>
<evidence type="ECO:0000313" key="1">
    <source>
        <dbReference type="EMBL" id="RAZ89136.1"/>
    </source>
</evidence>
<proteinExistence type="predicted"/>